<evidence type="ECO:0000313" key="1">
    <source>
        <dbReference type="EMBL" id="TFE46921.1"/>
    </source>
</evidence>
<comment type="caution">
    <text evidence="1">The sequence shown here is derived from an EMBL/GenBank/DDBJ whole genome shotgun (WGS) entry which is preliminary data.</text>
</comment>
<dbReference type="RefSeq" id="WP_134458436.1">
    <property type="nucleotide sequence ID" value="NZ_JBHMFL010000122.1"/>
</dbReference>
<gene>
    <name evidence="1" type="ORF">E2553_18885</name>
</gene>
<protein>
    <submittedName>
        <fullName evidence="1">Uncharacterized protein</fullName>
    </submittedName>
</protein>
<sequence>MPSSTVSALILQLQDRYKAASPMATPVLATLVVPERDVVPSRRRWRGSALEPYRSIAEQFIKRRAHAHDRTAYTYARLARLVERKSGRRFAVSTLQRRMVVWGIVDGMERYQE</sequence>
<dbReference type="EMBL" id="SNVI01000001">
    <property type="protein sequence ID" value="TFE46921.1"/>
    <property type="molecule type" value="Genomic_DNA"/>
</dbReference>
<proteinExistence type="predicted"/>
<dbReference type="Proteomes" id="UP000297385">
    <property type="component" value="Unassembled WGS sequence"/>
</dbReference>
<name>A0A4Y8NB82_9BURK</name>
<reference evidence="1 2" key="1">
    <citation type="submission" date="2019-03" db="EMBL/GenBank/DDBJ databases">
        <title>Complete Genome Sequence of Paraburkholderia dipogonis ICMP 19430T, a Nitrogen-fixing Symbiont of the South African Invasive Legume Dipogon lignosus in New Zealand.</title>
        <authorList>
            <person name="De Meyer S.E."/>
        </authorList>
    </citation>
    <scope>NUCLEOTIDE SEQUENCE [LARGE SCALE GENOMIC DNA]</scope>
    <source>
        <strain evidence="1 2">ICMP 19430</strain>
    </source>
</reference>
<dbReference type="AlphaFoldDB" id="A0A4Y8NB82"/>
<accession>A0A4Y8NB82</accession>
<evidence type="ECO:0000313" key="2">
    <source>
        <dbReference type="Proteomes" id="UP000297385"/>
    </source>
</evidence>
<dbReference type="GeneID" id="97310583"/>
<organism evidence="1 2">
    <name type="scientific">Paraburkholderia dipogonis</name>
    <dbReference type="NCBI Taxonomy" id="1211383"/>
    <lineage>
        <taxon>Bacteria</taxon>
        <taxon>Pseudomonadati</taxon>
        <taxon>Pseudomonadota</taxon>
        <taxon>Betaproteobacteria</taxon>
        <taxon>Burkholderiales</taxon>
        <taxon>Burkholderiaceae</taxon>
        <taxon>Paraburkholderia</taxon>
    </lineage>
</organism>